<organism evidence="1 2">
    <name type="scientific">Coniosporium uncinatum</name>
    <dbReference type="NCBI Taxonomy" id="93489"/>
    <lineage>
        <taxon>Eukaryota</taxon>
        <taxon>Fungi</taxon>
        <taxon>Dikarya</taxon>
        <taxon>Ascomycota</taxon>
        <taxon>Pezizomycotina</taxon>
        <taxon>Dothideomycetes</taxon>
        <taxon>Dothideomycetes incertae sedis</taxon>
        <taxon>Coniosporium</taxon>
    </lineage>
</organism>
<feature type="non-terminal residue" evidence="1">
    <location>
        <position position="54"/>
    </location>
</feature>
<keyword evidence="2" id="KW-1185">Reference proteome</keyword>
<evidence type="ECO:0000313" key="1">
    <source>
        <dbReference type="EMBL" id="KAK3077728.1"/>
    </source>
</evidence>
<accession>A0ACC3DMC9</accession>
<sequence>MTSENSNGASPDAQEAENVGHFDKAEGSVSDETTGSQGFKSNMVTSTIAGEPHH</sequence>
<gene>
    <name evidence="1" type="ORF">LTS18_009468</name>
</gene>
<dbReference type="Proteomes" id="UP001186974">
    <property type="component" value="Unassembled WGS sequence"/>
</dbReference>
<comment type="caution">
    <text evidence="1">The sequence shown here is derived from an EMBL/GenBank/DDBJ whole genome shotgun (WGS) entry which is preliminary data.</text>
</comment>
<proteinExistence type="predicted"/>
<protein>
    <submittedName>
        <fullName evidence="1">Uncharacterized protein</fullName>
    </submittedName>
</protein>
<name>A0ACC3DMC9_9PEZI</name>
<reference evidence="1" key="1">
    <citation type="submission" date="2024-09" db="EMBL/GenBank/DDBJ databases">
        <title>Black Yeasts Isolated from many extreme environments.</title>
        <authorList>
            <person name="Coleine C."/>
            <person name="Stajich J.E."/>
            <person name="Selbmann L."/>
        </authorList>
    </citation>
    <scope>NUCLEOTIDE SEQUENCE</scope>
    <source>
        <strain evidence="1">CCFEE 5737</strain>
    </source>
</reference>
<evidence type="ECO:0000313" key="2">
    <source>
        <dbReference type="Proteomes" id="UP001186974"/>
    </source>
</evidence>
<dbReference type="EMBL" id="JAWDJW010002564">
    <property type="protein sequence ID" value="KAK3077728.1"/>
    <property type="molecule type" value="Genomic_DNA"/>
</dbReference>